<protein>
    <recommendedName>
        <fullName evidence="11">Centromere protein Cenp-K</fullName>
    </recommendedName>
</protein>
<evidence type="ECO:0000313" key="9">
    <source>
        <dbReference type="EMBL" id="OCK73414.1"/>
    </source>
</evidence>
<dbReference type="GO" id="GO:0005634">
    <property type="term" value="C:nucleus"/>
    <property type="evidence" value="ECO:0007669"/>
    <property type="project" value="UniProtKB-SubCell"/>
</dbReference>
<keyword evidence="5" id="KW-0175">Coiled coil</keyword>
<keyword evidence="10" id="KW-1185">Reference proteome</keyword>
<dbReference type="GO" id="GO:0000070">
    <property type="term" value="P:mitotic sister chromatid segregation"/>
    <property type="evidence" value="ECO:0007669"/>
    <property type="project" value="TreeGrafter"/>
</dbReference>
<comment type="similarity">
    <text evidence="3">Belongs to the CENP-K/MCM22 family.</text>
</comment>
<dbReference type="GO" id="GO:0051382">
    <property type="term" value="P:kinetochore assembly"/>
    <property type="evidence" value="ECO:0007669"/>
    <property type="project" value="InterPro"/>
</dbReference>
<evidence type="ECO:0000256" key="5">
    <source>
        <dbReference type="ARBA" id="ARBA00023054"/>
    </source>
</evidence>
<evidence type="ECO:0000256" key="2">
    <source>
        <dbReference type="ARBA" id="ARBA00004584"/>
    </source>
</evidence>
<dbReference type="PANTHER" id="PTHR14401:SF6">
    <property type="entry name" value="CENTROMERE PROTEIN K"/>
    <property type="match status" value="1"/>
</dbReference>
<evidence type="ECO:0000256" key="8">
    <source>
        <dbReference type="SAM" id="MobiDB-lite"/>
    </source>
</evidence>
<dbReference type="EMBL" id="KV745786">
    <property type="protein sequence ID" value="OCK73414.1"/>
    <property type="molecule type" value="Genomic_DNA"/>
</dbReference>
<feature type="region of interest" description="Disordered" evidence="8">
    <location>
        <begin position="243"/>
        <end position="280"/>
    </location>
</feature>
<evidence type="ECO:0000256" key="4">
    <source>
        <dbReference type="ARBA" id="ARBA00022454"/>
    </source>
</evidence>
<sequence length="350" mass="38781">MASLGDDVISRIREYATETREAHEGEMDVDASDMETRLDHTLKELQERVKQQQIALEKLRAASPISVPTAPSADPRERLKQIIVLKEAYKRLTPSEPFLPSRGSLLPALIAARTIQQTISGTKEAITSTQDQLKQTETLLRQEGSNLHDANLISSSIENRIETLQAQQVAKSQKTASQVANEMIRTKERQIQAYDSEMKKLGEAFEVFVDDHLAGMLAAEELGGPVVGDMMDVGDDTLAAGFTHQGKAKSSKKKVSEPKRQRRIDEIWGDKAANDEGEPLTERDVAGKEFRELVEELFASLVGTGGSGAYVELGRESAASRFLVRAKIAQFHPKDARKLRLIDFGRELDD</sequence>
<evidence type="ECO:0000256" key="3">
    <source>
        <dbReference type="ARBA" id="ARBA00005795"/>
    </source>
</evidence>
<evidence type="ECO:0000256" key="1">
    <source>
        <dbReference type="ARBA" id="ARBA00004123"/>
    </source>
</evidence>
<dbReference type="PANTHER" id="PTHR14401">
    <property type="entry name" value="CENTROMERE PROTEIN K"/>
    <property type="match status" value="1"/>
</dbReference>
<dbReference type="Proteomes" id="UP000250266">
    <property type="component" value="Unassembled WGS sequence"/>
</dbReference>
<evidence type="ECO:0008006" key="11">
    <source>
        <dbReference type="Google" id="ProtNLM"/>
    </source>
</evidence>
<dbReference type="OrthoDB" id="9445768at2759"/>
<dbReference type="AlphaFoldDB" id="A0A8E2J960"/>
<dbReference type="GO" id="GO:0000775">
    <property type="term" value="C:chromosome, centromeric region"/>
    <property type="evidence" value="ECO:0007669"/>
    <property type="project" value="UniProtKB-SubCell"/>
</dbReference>
<feature type="compositionally biased region" description="Basic and acidic residues" evidence="8">
    <location>
        <begin position="254"/>
        <end position="280"/>
    </location>
</feature>
<evidence type="ECO:0000256" key="7">
    <source>
        <dbReference type="ARBA" id="ARBA00023328"/>
    </source>
</evidence>
<keyword evidence="4" id="KW-0158">Chromosome</keyword>
<gene>
    <name evidence="9" type="ORF">K432DRAFT_312856</name>
</gene>
<comment type="subcellular location">
    <subcellularLocation>
        <location evidence="2">Chromosome</location>
        <location evidence="2">Centromere</location>
    </subcellularLocation>
    <subcellularLocation>
        <location evidence="1">Nucleus</location>
    </subcellularLocation>
</comment>
<accession>A0A8E2J960</accession>
<evidence type="ECO:0000313" key="10">
    <source>
        <dbReference type="Proteomes" id="UP000250266"/>
    </source>
</evidence>
<evidence type="ECO:0000256" key="6">
    <source>
        <dbReference type="ARBA" id="ARBA00023242"/>
    </source>
</evidence>
<reference evidence="9 10" key="1">
    <citation type="journal article" date="2016" name="Nat. Commun.">
        <title>Ectomycorrhizal ecology is imprinted in the genome of the dominant symbiotic fungus Cenococcum geophilum.</title>
        <authorList>
            <consortium name="DOE Joint Genome Institute"/>
            <person name="Peter M."/>
            <person name="Kohler A."/>
            <person name="Ohm R.A."/>
            <person name="Kuo A."/>
            <person name="Krutzmann J."/>
            <person name="Morin E."/>
            <person name="Arend M."/>
            <person name="Barry K.W."/>
            <person name="Binder M."/>
            <person name="Choi C."/>
            <person name="Clum A."/>
            <person name="Copeland A."/>
            <person name="Grisel N."/>
            <person name="Haridas S."/>
            <person name="Kipfer T."/>
            <person name="LaButti K."/>
            <person name="Lindquist E."/>
            <person name="Lipzen A."/>
            <person name="Maire R."/>
            <person name="Meier B."/>
            <person name="Mihaltcheva S."/>
            <person name="Molinier V."/>
            <person name="Murat C."/>
            <person name="Poggeler S."/>
            <person name="Quandt C.A."/>
            <person name="Sperisen C."/>
            <person name="Tritt A."/>
            <person name="Tisserant E."/>
            <person name="Crous P.W."/>
            <person name="Henrissat B."/>
            <person name="Nehls U."/>
            <person name="Egli S."/>
            <person name="Spatafora J.W."/>
            <person name="Grigoriev I.V."/>
            <person name="Martin F.M."/>
        </authorList>
    </citation>
    <scope>NUCLEOTIDE SEQUENCE [LARGE SCALE GENOMIC DNA]</scope>
    <source>
        <strain evidence="9 10">CBS 459.81</strain>
    </source>
</reference>
<name>A0A8E2J960_9PEZI</name>
<keyword evidence="7" id="KW-0137">Centromere</keyword>
<keyword evidence="6" id="KW-0539">Nucleus</keyword>
<proteinExistence type="inferred from homology"/>
<organism evidence="9 10">
    <name type="scientific">Lepidopterella palustris CBS 459.81</name>
    <dbReference type="NCBI Taxonomy" id="1314670"/>
    <lineage>
        <taxon>Eukaryota</taxon>
        <taxon>Fungi</taxon>
        <taxon>Dikarya</taxon>
        <taxon>Ascomycota</taxon>
        <taxon>Pezizomycotina</taxon>
        <taxon>Dothideomycetes</taxon>
        <taxon>Pleosporomycetidae</taxon>
        <taxon>Mytilinidiales</taxon>
        <taxon>Argynnaceae</taxon>
        <taxon>Lepidopterella</taxon>
    </lineage>
</organism>
<dbReference type="InterPro" id="IPR020993">
    <property type="entry name" value="Centromere_CenpK"/>
</dbReference>